<evidence type="ECO:0000313" key="12">
    <source>
        <dbReference type="EMBL" id="ACL06259.1"/>
    </source>
</evidence>
<evidence type="ECO:0000256" key="8">
    <source>
        <dbReference type="ARBA" id="ARBA00022842"/>
    </source>
</evidence>
<dbReference type="AlphaFoldDB" id="B8FNH8"/>
<protein>
    <submittedName>
        <fullName evidence="12">Uncharacterized protein</fullName>
    </submittedName>
</protein>
<keyword evidence="11" id="KW-0234">DNA repair</keyword>
<dbReference type="HOGENOM" id="CLU_1432419_0_0_7"/>
<dbReference type="GO" id="GO:0003677">
    <property type="term" value="F:DNA binding"/>
    <property type="evidence" value="ECO:0007669"/>
    <property type="project" value="UniProtKB-KW"/>
</dbReference>
<keyword evidence="4" id="KW-0479">Metal-binding</keyword>
<evidence type="ECO:0000256" key="4">
    <source>
        <dbReference type="ARBA" id="ARBA00022723"/>
    </source>
</evidence>
<evidence type="ECO:0000256" key="2">
    <source>
        <dbReference type="ARBA" id="ARBA00022490"/>
    </source>
</evidence>
<dbReference type="Gene3D" id="3.30.420.10">
    <property type="entry name" value="Ribonuclease H-like superfamily/Ribonuclease H"/>
    <property type="match status" value="1"/>
</dbReference>
<evidence type="ECO:0000256" key="10">
    <source>
        <dbReference type="ARBA" id="ARBA00023172"/>
    </source>
</evidence>
<comment type="similarity">
    <text evidence="1">Belongs to the RuvC family.</text>
</comment>
<dbReference type="EMBL" id="CP001322">
    <property type="protein sequence ID" value="ACL06259.1"/>
    <property type="molecule type" value="Genomic_DNA"/>
</dbReference>
<keyword evidence="3" id="KW-0540">Nuclease</keyword>
<dbReference type="GO" id="GO:0016787">
    <property type="term" value="F:hydrolase activity"/>
    <property type="evidence" value="ECO:0007669"/>
    <property type="project" value="UniProtKB-KW"/>
</dbReference>
<gene>
    <name evidence="12" type="ordered locus">Dalk_4581</name>
</gene>
<dbReference type="GO" id="GO:0006310">
    <property type="term" value="P:DNA recombination"/>
    <property type="evidence" value="ECO:0007669"/>
    <property type="project" value="UniProtKB-KW"/>
</dbReference>
<sequence>MILALDVGLSNTGYCVFENGKPQEWGVCTTSPVKKKTVRVADDRADRSASLARQIRAVVEKHGVTGIVGELPSGGAQSAKAMGDMTQAVGIVAATAALLGIPAEWCTPTDVKKAATGKASASKEEIADAMAKKYGLEKVVKHTKESKKTGKRSRLLTYGGIAFGNFEHIADAMAAYNALAGGILVTLAG</sequence>
<dbReference type="InterPro" id="IPR036397">
    <property type="entry name" value="RNaseH_sf"/>
</dbReference>
<dbReference type="SUPFAM" id="SSF53098">
    <property type="entry name" value="Ribonuclease H-like"/>
    <property type="match status" value="1"/>
</dbReference>
<dbReference type="InterPro" id="IPR002176">
    <property type="entry name" value="X-over_junc_endoDNase_RuvC"/>
</dbReference>
<keyword evidence="13" id="KW-1185">Reference proteome</keyword>
<evidence type="ECO:0000256" key="9">
    <source>
        <dbReference type="ARBA" id="ARBA00023125"/>
    </source>
</evidence>
<dbReference type="PANTHER" id="PTHR30194">
    <property type="entry name" value="CROSSOVER JUNCTION ENDODEOXYRIBONUCLEASE RUVC"/>
    <property type="match status" value="1"/>
</dbReference>
<evidence type="ECO:0000256" key="5">
    <source>
        <dbReference type="ARBA" id="ARBA00022759"/>
    </source>
</evidence>
<evidence type="ECO:0000256" key="7">
    <source>
        <dbReference type="ARBA" id="ARBA00022801"/>
    </source>
</evidence>
<keyword evidence="6" id="KW-0227">DNA damage</keyword>
<dbReference type="GO" id="GO:0004520">
    <property type="term" value="F:DNA endonuclease activity"/>
    <property type="evidence" value="ECO:0007669"/>
    <property type="project" value="InterPro"/>
</dbReference>
<evidence type="ECO:0000256" key="6">
    <source>
        <dbReference type="ARBA" id="ARBA00022763"/>
    </source>
</evidence>
<organism evidence="12 13">
    <name type="scientific">Desulfatibacillum aliphaticivorans</name>
    <dbReference type="NCBI Taxonomy" id="218208"/>
    <lineage>
        <taxon>Bacteria</taxon>
        <taxon>Pseudomonadati</taxon>
        <taxon>Thermodesulfobacteriota</taxon>
        <taxon>Desulfobacteria</taxon>
        <taxon>Desulfobacterales</taxon>
        <taxon>Desulfatibacillaceae</taxon>
        <taxon>Desulfatibacillum</taxon>
    </lineage>
</organism>
<keyword evidence="5" id="KW-0255">Endonuclease</keyword>
<accession>B8FNH8</accession>
<dbReference type="PANTHER" id="PTHR30194:SF3">
    <property type="entry name" value="CROSSOVER JUNCTION ENDODEOXYRIBONUCLEASE RUVC"/>
    <property type="match status" value="1"/>
</dbReference>
<keyword evidence="7" id="KW-0378">Hydrolase</keyword>
<name>B8FNH8_DESAL</name>
<dbReference type="GO" id="GO:0046872">
    <property type="term" value="F:metal ion binding"/>
    <property type="evidence" value="ECO:0007669"/>
    <property type="project" value="UniProtKB-KW"/>
</dbReference>
<keyword evidence="10" id="KW-0233">DNA recombination</keyword>
<dbReference type="InterPro" id="IPR012337">
    <property type="entry name" value="RNaseH-like_sf"/>
</dbReference>
<evidence type="ECO:0000256" key="1">
    <source>
        <dbReference type="ARBA" id="ARBA00009518"/>
    </source>
</evidence>
<proteinExistence type="inferred from homology"/>
<keyword evidence="8" id="KW-0460">Magnesium</keyword>
<keyword evidence="2" id="KW-0963">Cytoplasm</keyword>
<reference evidence="12 13" key="1">
    <citation type="journal article" date="2012" name="Environ. Microbiol.">
        <title>The genome sequence of Desulfatibacillum alkenivorans AK-01: a blueprint for anaerobic alkane oxidation.</title>
        <authorList>
            <person name="Callaghan A.V."/>
            <person name="Morris B.E."/>
            <person name="Pereira I.A."/>
            <person name="McInerney M.J."/>
            <person name="Austin R.N."/>
            <person name="Groves J.T."/>
            <person name="Kukor J.J."/>
            <person name="Suflita J.M."/>
            <person name="Young L.Y."/>
            <person name="Zylstra G.J."/>
            <person name="Wawrik B."/>
        </authorList>
    </citation>
    <scope>NUCLEOTIDE SEQUENCE [LARGE SCALE GENOMIC DNA]</scope>
    <source>
        <strain evidence="12 13">AK-01</strain>
    </source>
</reference>
<dbReference type="RefSeq" id="WP_015949298.1">
    <property type="nucleotide sequence ID" value="NC_011768.1"/>
</dbReference>
<dbReference type="Pfam" id="PF02075">
    <property type="entry name" value="RuvC"/>
    <property type="match status" value="1"/>
</dbReference>
<evidence type="ECO:0000313" key="13">
    <source>
        <dbReference type="Proteomes" id="UP000000739"/>
    </source>
</evidence>
<evidence type="ECO:0000256" key="11">
    <source>
        <dbReference type="ARBA" id="ARBA00023204"/>
    </source>
</evidence>
<dbReference type="KEGG" id="dal:Dalk_4581"/>
<evidence type="ECO:0000256" key="3">
    <source>
        <dbReference type="ARBA" id="ARBA00022722"/>
    </source>
</evidence>
<keyword evidence="9" id="KW-0238">DNA-binding</keyword>
<dbReference type="Proteomes" id="UP000000739">
    <property type="component" value="Chromosome"/>
</dbReference>
<dbReference type="eggNOG" id="COG0817">
    <property type="taxonomic scope" value="Bacteria"/>
</dbReference>
<dbReference type="GO" id="GO:0006281">
    <property type="term" value="P:DNA repair"/>
    <property type="evidence" value="ECO:0007669"/>
    <property type="project" value="UniProtKB-KW"/>
</dbReference>
<dbReference type="PRINTS" id="PR00696">
    <property type="entry name" value="RSOLVASERUVC"/>
</dbReference>